<protein>
    <recommendedName>
        <fullName evidence="5">Collagen-like protein</fullName>
    </recommendedName>
</protein>
<evidence type="ECO:0008006" key="5">
    <source>
        <dbReference type="Google" id="ProtNLM"/>
    </source>
</evidence>
<proteinExistence type="predicted"/>
<keyword evidence="4" id="KW-1185">Reference proteome</keyword>
<gene>
    <name evidence="3" type="ORF">EDM56_13060</name>
</gene>
<evidence type="ECO:0000256" key="2">
    <source>
        <dbReference type="SAM" id="SignalP"/>
    </source>
</evidence>
<organism evidence="3 4">
    <name type="scientific">Brevibacillus fluminis</name>
    <dbReference type="NCBI Taxonomy" id="511487"/>
    <lineage>
        <taxon>Bacteria</taxon>
        <taxon>Bacillati</taxon>
        <taxon>Bacillota</taxon>
        <taxon>Bacilli</taxon>
        <taxon>Bacillales</taxon>
        <taxon>Paenibacillaceae</taxon>
        <taxon>Brevibacillus</taxon>
    </lineage>
</organism>
<feature type="signal peptide" evidence="2">
    <location>
        <begin position="1"/>
        <end position="22"/>
    </location>
</feature>
<name>A0A3M8DI15_9BACL</name>
<feature type="region of interest" description="Disordered" evidence="1">
    <location>
        <begin position="173"/>
        <end position="350"/>
    </location>
</feature>
<feature type="chain" id="PRO_5018261853" description="Collagen-like protein" evidence="2">
    <location>
        <begin position="23"/>
        <end position="350"/>
    </location>
</feature>
<evidence type="ECO:0000313" key="3">
    <source>
        <dbReference type="EMBL" id="RNB87760.1"/>
    </source>
</evidence>
<accession>A0A3M8DI15</accession>
<dbReference type="Proteomes" id="UP000271031">
    <property type="component" value="Unassembled WGS sequence"/>
</dbReference>
<evidence type="ECO:0000313" key="4">
    <source>
        <dbReference type="Proteomes" id="UP000271031"/>
    </source>
</evidence>
<dbReference type="EMBL" id="RHHQ01000010">
    <property type="protein sequence ID" value="RNB87760.1"/>
    <property type="molecule type" value="Genomic_DNA"/>
</dbReference>
<reference evidence="3 4" key="1">
    <citation type="submission" date="2018-10" db="EMBL/GenBank/DDBJ databases">
        <title>Phylogenomics of Brevibacillus.</title>
        <authorList>
            <person name="Dunlap C."/>
        </authorList>
    </citation>
    <scope>NUCLEOTIDE SEQUENCE [LARGE SCALE GENOMIC DNA]</scope>
    <source>
        <strain evidence="3 4">JCM 15716</strain>
    </source>
</reference>
<feature type="compositionally biased region" description="Low complexity" evidence="1">
    <location>
        <begin position="190"/>
        <end position="251"/>
    </location>
</feature>
<keyword evidence="2" id="KW-0732">Signal</keyword>
<feature type="compositionally biased region" description="Low complexity" evidence="1">
    <location>
        <begin position="290"/>
        <end position="350"/>
    </location>
</feature>
<evidence type="ECO:0000256" key="1">
    <source>
        <dbReference type="SAM" id="MobiDB-lite"/>
    </source>
</evidence>
<sequence length="350" mass="35485">MKKLIIAFPLLSLLFVSVPIHGTLSFFTGEKNKQTELSIGKNDDVFQTATTDIVLETDIHKTINITREKHANGSVTESKDSDLSIQEGEQTIAFAPQRPGLLLKPEQLEAEGCSYVRIAAGADDNTFTITLNAHGHQSETEKGTLHVRAMDGFYHLQIPLVCKVKYTENTEITVIDPPPAPEPGTPPTGQPGEPGAGTPPTGQPGEPGAGTPPTGQPGEPGAGTPPTGQPGEPGAGTPPTGQPGEPGAGTPSNGQPSDPGTGTPSTGQPSEPGTGTPTEGQPNGPGTGTPSDGKPSDPGTGPPSDSQPNDPSAGPPSDGKPSDPGTPSDSQPSDPGEGTPTPDTPESTPT</sequence>
<comment type="caution">
    <text evidence="3">The sequence shown here is derived from an EMBL/GenBank/DDBJ whole genome shotgun (WGS) entry which is preliminary data.</text>
</comment>
<dbReference type="OrthoDB" id="2468819at2"/>
<feature type="compositionally biased region" description="Pro residues" evidence="1">
    <location>
        <begin position="176"/>
        <end position="189"/>
    </location>
</feature>
<dbReference type="RefSeq" id="WP_122918365.1">
    <property type="nucleotide sequence ID" value="NZ_RHHQ01000010.1"/>
</dbReference>
<dbReference type="AlphaFoldDB" id="A0A3M8DI15"/>
<feature type="compositionally biased region" description="Polar residues" evidence="1">
    <location>
        <begin position="252"/>
        <end position="281"/>
    </location>
</feature>